<proteinExistence type="predicted"/>
<dbReference type="Proteomes" id="UP000475214">
    <property type="component" value="Unassembled WGS sequence"/>
</dbReference>
<dbReference type="InterPro" id="IPR022062">
    <property type="entry name" value="DUF3618"/>
</dbReference>
<dbReference type="Pfam" id="PF12277">
    <property type="entry name" value="DUF3618"/>
    <property type="match status" value="1"/>
</dbReference>
<feature type="transmembrane region" description="Helical" evidence="1">
    <location>
        <begin position="49"/>
        <end position="70"/>
    </location>
</feature>
<dbReference type="RefSeq" id="WP_163731390.1">
    <property type="nucleotide sequence ID" value="NZ_JAAGOA010000001.1"/>
</dbReference>
<evidence type="ECO:0000313" key="3">
    <source>
        <dbReference type="Proteomes" id="UP000475214"/>
    </source>
</evidence>
<keyword evidence="1" id="KW-0472">Membrane</keyword>
<comment type="caution">
    <text evidence="2">The sequence shown here is derived from an EMBL/GenBank/DDBJ whole genome shotgun (WGS) entry which is preliminary data.</text>
</comment>
<evidence type="ECO:0000313" key="2">
    <source>
        <dbReference type="EMBL" id="NED98755.1"/>
    </source>
</evidence>
<dbReference type="AlphaFoldDB" id="A0A6L9S0R4"/>
<gene>
    <name evidence="2" type="ORF">G1H10_01065</name>
</gene>
<reference evidence="2 3" key="1">
    <citation type="submission" date="2020-02" db="EMBL/GenBank/DDBJ databases">
        <authorList>
            <person name="Li X.-J."/>
            <person name="Han X.-M."/>
        </authorList>
    </citation>
    <scope>NUCLEOTIDE SEQUENCE [LARGE SCALE GENOMIC DNA]</scope>
    <source>
        <strain evidence="2 3">CCTCC AB 2017055</strain>
    </source>
</reference>
<sequence>MTGRTAQRSEPAEGADIDEIQRDLAYTREHLGETFEQLTDRLAEKSRPLAYAAAATVATAVAVVVCVVLWRRRR</sequence>
<organism evidence="2 3">
    <name type="scientific">Phytoactinopolyspora halotolerans</name>
    <dbReference type="NCBI Taxonomy" id="1981512"/>
    <lineage>
        <taxon>Bacteria</taxon>
        <taxon>Bacillati</taxon>
        <taxon>Actinomycetota</taxon>
        <taxon>Actinomycetes</taxon>
        <taxon>Jiangellales</taxon>
        <taxon>Jiangellaceae</taxon>
        <taxon>Phytoactinopolyspora</taxon>
    </lineage>
</organism>
<keyword evidence="3" id="KW-1185">Reference proteome</keyword>
<dbReference type="EMBL" id="JAAGOA010000001">
    <property type="protein sequence ID" value="NED98755.1"/>
    <property type="molecule type" value="Genomic_DNA"/>
</dbReference>
<keyword evidence="1" id="KW-0812">Transmembrane</keyword>
<evidence type="ECO:0000256" key="1">
    <source>
        <dbReference type="SAM" id="Phobius"/>
    </source>
</evidence>
<protein>
    <submittedName>
        <fullName evidence="2">DUF3618 domain-containing protein</fullName>
    </submittedName>
</protein>
<name>A0A6L9S0R4_9ACTN</name>
<accession>A0A6L9S0R4</accession>
<keyword evidence="1" id="KW-1133">Transmembrane helix</keyword>